<dbReference type="EMBL" id="GBRH01259965">
    <property type="protein sequence ID" value="JAD37930.1"/>
    <property type="molecule type" value="Transcribed_RNA"/>
</dbReference>
<proteinExistence type="predicted"/>
<reference evidence="1" key="1">
    <citation type="submission" date="2014-09" db="EMBL/GenBank/DDBJ databases">
        <authorList>
            <person name="Magalhaes I.L.F."/>
            <person name="Oliveira U."/>
            <person name="Santos F.R."/>
            <person name="Vidigal T.H.D.A."/>
            <person name="Brescovit A.D."/>
            <person name="Santos A.J."/>
        </authorList>
    </citation>
    <scope>NUCLEOTIDE SEQUENCE</scope>
    <source>
        <tissue evidence="1">Shoot tissue taken approximately 20 cm above the soil surface</tissue>
    </source>
</reference>
<name>A0A0A8ZMF3_ARUDO</name>
<protein>
    <submittedName>
        <fullName evidence="1">Uncharacterized protein</fullName>
    </submittedName>
</protein>
<evidence type="ECO:0000313" key="1">
    <source>
        <dbReference type="EMBL" id="JAD37930.1"/>
    </source>
</evidence>
<accession>A0A0A8ZMF3</accession>
<dbReference type="AlphaFoldDB" id="A0A0A8ZMF3"/>
<organism evidence="1">
    <name type="scientific">Arundo donax</name>
    <name type="common">Giant reed</name>
    <name type="synonym">Donax arundinaceus</name>
    <dbReference type="NCBI Taxonomy" id="35708"/>
    <lineage>
        <taxon>Eukaryota</taxon>
        <taxon>Viridiplantae</taxon>
        <taxon>Streptophyta</taxon>
        <taxon>Embryophyta</taxon>
        <taxon>Tracheophyta</taxon>
        <taxon>Spermatophyta</taxon>
        <taxon>Magnoliopsida</taxon>
        <taxon>Liliopsida</taxon>
        <taxon>Poales</taxon>
        <taxon>Poaceae</taxon>
        <taxon>PACMAD clade</taxon>
        <taxon>Arundinoideae</taxon>
        <taxon>Arundineae</taxon>
        <taxon>Arundo</taxon>
    </lineage>
</organism>
<reference evidence="1" key="2">
    <citation type="journal article" date="2015" name="Data Brief">
        <title>Shoot transcriptome of the giant reed, Arundo donax.</title>
        <authorList>
            <person name="Barrero R.A."/>
            <person name="Guerrero F.D."/>
            <person name="Moolhuijzen P."/>
            <person name="Goolsby J.A."/>
            <person name="Tidwell J."/>
            <person name="Bellgard S.E."/>
            <person name="Bellgard M.I."/>
        </authorList>
    </citation>
    <scope>NUCLEOTIDE SEQUENCE</scope>
    <source>
        <tissue evidence="1">Shoot tissue taken approximately 20 cm above the soil surface</tissue>
    </source>
</reference>
<sequence>MLSSHVRNALTHAVSISFRLLFSDVYEHVPTVALQFFSICAG</sequence>